<organism evidence="2 3">
    <name type="scientific">Mycobacterium parascrofulaceum ATCC BAA-614</name>
    <dbReference type="NCBI Taxonomy" id="525368"/>
    <lineage>
        <taxon>Bacteria</taxon>
        <taxon>Bacillati</taxon>
        <taxon>Actinomycetota</taxon>
        <taxon>Actinomycetes</taxon>
        <taxon>Mycobacteriales</taxon>
        <taxon>Mycobacteriaceae</taxon>
        <taxon>Mycobacterium</taxon>
        <taxon>Mycobacterium simiae complex</taxon>
    </lineage>
</organism>
<reference evidence="2 3" key="1">
    <citation type="submission" date="2010-04" db="EMBL/GenBank/DDBJ databases">
        <authorList>
            <person name="Muzny D."/>
            <person name="Qin X."/>
            <person name="Deng J."/>
            <person name="Jiang H."/>
            <person name="Liu Y."/>
            <person name="Qu J."/>
            <person name="Song X.-Z."/>
            <person name="Zhang L."/>
            <person name="Thornton R."/>
            <person name="Coyle M."/>
            <person name="Francisco L."/>
            <person name="Jackson L."/>
            <person name="Javaid M."/>
            <person name="Korchina V."/>
            <person name="Kovar C."/>
            <person name="Mata R."/>
            <person name="Mathew T."/>
            <person name="Ngo R."/>
            <person name="Nguyen L."/>
            <person name="Nguyen N."/>
            <person name="Okwuonu G."/>
            <person name="Ongeri F."/>
            <person name="Pham C."/>
            <person name="Simmons D."/>
            <person name="Wilczek-Boney K."/>
            <person name="Hale W."/>
            <person name="Jakkamsetti A."/>
            <person name="Pham P."/>
            <person name="Ruth R."/>
            <person name="San Lucas F."/>
            <person name="Warren J."/>
            <person name="Zhang J."/>
            <person name="Zhao Z."/>
            <person name="Zhou C."/>
            <person name="Zhu D."/>
            <person name="Lee S."/>
            <person name="Bess C."/>
            <person name="Blankenburg K."/>
            <person name="Forbes L."/>
            <person name="Fu Q."/>
            <person name="Gubbala S."/>
            <person name="Hirani K."/>
            <person name="Jayaseelan J.C."/>
            <person name="Lara F."/>
            <person name="Munidasa M."/>
            <person name="Palculict T."/>
            <person name="Patil S."/>
            <person name="Pu L.-L."/>
            <person name="Saada N."/>
            <person name="Tang L."/>
            <person name="Weissenberger G."/>
            <person name="Zhu Y."/>
            <person name="Hemphill L."/>
            <person name="Shang Y."/>
            <person name="Youmans B."/>
            <person name="Ayvaz T."/>
            <person name="Ross M."/>
            <person name="Santibanez J."/>
            <person name="Aqrawi P."/>
            <person name="Gross S."/>
            <person name="Joshi V."/>
            <person name="Fowler G."/>
            <person name="Nazareth L."/>
            <person name="Reid J."/>
            <person name="Worley K."/>
            <person name="Petrosino J."/>
            <person name="Highlander S."/>
            <person name="Gibbs R."/>
        </authorList>
    </citation>
    <scope>NUCLEOTIDE SEQUENCE [LARGE SCALE GENOMIC DNA]</scope>
    <source>
        <strain evidence="2 3">ATCC BAA-614</strain>
    </source>
</reference>
<dbReference type="EMBL" id="ADNV01000393">
    <property type="protein sequence ID" value="EFG73862.1"/>
    <property type="molecule type" value="Genomic_DNA"/>
</dbReference>
<protein>
    <submittedName>
        <fullName evidence="2">Uncharacterized protein</fullName>
    </submittedName>
</protein>
<evidence type="ECO:0000256" key="1">
    <source>
        <dbReference type="SAM" id="MobiDB-lite"/>
    </source>
</evidence>
<sequence>MRDGARGSRNIAAANEAGKGEPIDGGDERAHVGGRSWVIHGVLVDL</sequence>
<gene>
    <name evidence="2" type="ORF">HMPREF0591_6244</name>
</gene>
<name>D5PJA0_9MYCO</name>
<evidence type="ECO:0000313" key="3">
    <source>
        <dbReference type="Proteomes" id="UP000003653"/>
    </source>
</evidence>
<dbReference type="HOGENOM" id="CLU_3186085_0_0_11"/>
<keyword evidence="3" id="KW-1185">Reference proteome</keyword>
<dbReference type="Proteomes" id="UP000003653">
    <property type="component" value="Unassembled WGS sequence"/>
</dbReference>
<comment type="caution">
    <text evidence="2">The sequence shown here is derived from an EMBL/GenBank/DDBJ whole genome shotgun (WGS) entry which is preliminary data.</text>
</comment>
<feature type="compositionally biased region" description="Basic and acidic residues" evidence="1">
    <location>
        <begin position="18"/>
        <end position="31"/>
    </location>
</feature>
<proteinExistence type="predicted"/>
<feature type="region of interest" description="Disordered" evidence="1">
    <location>
        <begin position="1"/>
        <end position="31"/>
    </location>
</feature>
<dbReference type="AlphaFoldDB" id="D5PJA0"/>
<evidence type="ECO:0000313" key="2">
    <source>
        <dbReference type="EMBL" id="EFG73862.1"/>
    </source>
</evidence>
<accession>D5PJA0</accession>